<dbReference type="Pfam" id="PF00013">
    <property type="entry name" value="KH_1"/>
    <property type="match status" value="1"/>
</dbReference>
<keyword evidence="4 7" id="KW-0694">RNA-binding</keyword>
<dbReference type="PANTHER" id="PTHR12826">
    <property type="entry name" value="RIBONUCLEASE Y"/>
    <property type="match status" value="1"/>
</dbReference>
<comment type="subcellular location">
    <subcellularLocation>
        <location evidence="7">Cell membrane</location>
        <topology evidence="7">Single-pass membrane protein</topology>
    </subcellularLocation>
</comment>
<dbReference type="NCBIfam" id="TIGR03319">
    <property type="entry name" value="RNase_Y"/>
    <property type="match status" value="1"/>
</dbReference>
<keyword evidence="3 7" id="KW-0378">Hydrolase</keyword>
<dbReference type="GO" id="GO:0006402">
    <property type="term" value="P:mRNA catabolic process"/>
    <property type="evidence" value="ECO:0007669"/>
    <property type="project" value="UniProtKB-UniRule"/>
</dbReference>
<dbReference type="PROSITE" id="PS51831">
    <property type="entry name" value="HD"/>
    <property type="match status" value="1"/>
</dbReference>
<sequence>MNWIAIVICIVVAVVVGVIAFFLGVTYRRKVAEAEIMSAEDEAKRLISDAIKTAESKKKEALVEAKDEIYKMRSDAEKEIKDRRSEVQRQERRINQKEENLDRKLENFEKKEDALQRKIQDAAQRLEEAEEVKKRQFDMLEKISGFTIDQAKDYLLKNLEDELVHEKAVRIDNMETQLKDEADQKAREIVSLAIQRCAAEHVSEATVSVVPLPNDEMKGRIIGREGRNIRALETLTGVDLIIDDTPEAITLSSFDPVRREIARLSLEKLITDGRIHPTRIEEMVEKSRKEVEAKIKRDGERAVMETGVHGIHPELVRLLGRMRYRTSYGQNVLDHSIEVAYIAGMMAAELGADVNTARRAGLLHDIGKALNHEMEGSHVDIGVDVAKKYKENHEVIHAIAAHHGDVEAKTIVACLVQAADAISAARPGARRENLENYIKRLEKLEEIASSFNGVEKSFAIQAGREVRIMVKPEHVNDDQMVLMAREIVKKIEAELEYPGQIKVNVIRENRAIEYAK</sequence>
<evidence type="ECO:0000256" key="2">
    <source>
        <dbReference type="ARBA" id="ARBA00022759"/>
    </source>
</evidence>
<comment type="caution">
    <text evidence="11">The sequence shown here is derived from an EMBL/GenBank/DDBJ whole genome shotgun (WGS) entry which is preliminary data.</text>
</comment>
<dbReference type="GO" id="GO:0005886">
    <property type="term" value="C:plasma membrane"/>
    <property type="evidence" value="ECO:0007669"/>
    <property type="project" value="UniProtKB-SubCell"/>
</dbReference>
<evidence type="ECO:0000256" key="3">
    <source>
        <dbReference type="ARBA" id="ARBA00022801"/>
    </source>
</evidence>
<keyword evidence="7" id="KW-1003">Cell membrane</keyword>
<dbReference type="GO" id="GO:0004521">
    <property type="term" value="F:RNA endonuclease activity"/>
    <property type="evidence" value="ECO:0007669"/>
    <property type="project" value="UniProtKB-UniRule"/>
</dbReference>
<dbReference type="CDD" id="cd22431">
    <property type="entry name" value="KH-I_RNaseY"/>
    <property type="match status" value="1"/>
</dbReference>
<keyword evidence="7" id="KW-0472">Membrane</keyword>
<evidence type="ECO:0000256" key="4">
    <source>
        <dbReference type="ARBA" id="ARBA00022884"/>
    </source>
</evidence>
<dbReference type="RefSeq" id="WP_262397926.1">
    <property type="nucleotide sequence ID" value="NZ_JACRTC010000005.1"/>
</dbReference>
<dbReference type="SUPFAM" id="SSF54791">
    <property type="entry name" value="Eukaryotic type KH-domain (KH-domain type I)"/>
    <property type="match status" value="1"/>
</dbReference>
<dbReference type="EMBL" id="JACRTC010000005">
    <property type="protein sequence ID" value="MBC8570832.1"/>
    <property type="molecule type" value="Genomic_DNA"/>
</dbReference>
<dbReference type="FunFam" id="1.10.3210.10:FF:000003">
    <property type="entry name" value="Ribonuclease Y"/>
    <property type="match status" value="1"/>
</dbReference>
<keyword evidence="12" id="KW-1185">Reference proteome</keyword>
<dbReference type="Proteomes" id="UP000660861">
    <property type="component" value="Unassembled WGS sequence"/>
</dbReference>
<accession>A0A926EBH2</accession>
<dbReference type="InterPro" id="IPR017705">
    <property type="entry name" value="Ribonuclease_Y"/>
</dbReference>
<feature type="transmembrane region" description="Helical" evidence="7">
    <location>
        <begin position="6"/>
        <end position="27"/>
    </location>
</feature>
<evidence type="ECO:0000256" key="5">
    <source>
        <dbReference type="ARBA" id="ARBA00061537"/>
    </source>
</evidence>
<organism evidence="11 12">
    <name type="scientific">Zongyangia hominis</name>
    <dbReference type="NCBI Taxonomy" id="2763677"/>
    <lineage>
        <taxon>Bacteria</taxon>
        <taxon>Bacillati</taxon>
        <taxon>Bacillota</taxon>
        <taxon>Clostridia</taxon>
        <taxon>Eubacteriales</taxon>
        <taxon>Oscillospiraceae</taxon>
        <taxon>Zongyangia</taxon>
    </lineage>
</organism>
<dbReference type="InterPro" id="IPR006674">
    <property type="entry name" value="HD_domain"/>
</dbReference>
<dbReference type="FunFam" id="3.30.1370.10:FF:000006">
    <property type="entry name" value="Ribonuclease Y"/>
    <property type="match status" value="1"/>
</dbReference>
<dbReference type="InterPro" id="IPR036612">
    <property type="entry name" value="KH_dom_type_1_sf"/>
</dbReference>
<dbReference type="PANTHER" id="PTHR12826:SF15">
    <property type="entry name" value="RIBONUCLEASE Y"/>
    <property type="match status" value="1"/>
</dbReference>
<gene>
    <name evidence="7 11" type="primary">rny</name>
    <name evidence="11" type="ORF">H8709_08330</name>
</gene>
<dbReference type="HAMAP" id="MF_00335">
    <property type="entry name" value="RNase_Y"/>
    <property type="match status" value="1"/>
</dbReference>
<dbReference type="Gene3D" id="3.30.1370.10">
    <property type="entry name" value="K Homology domain, type 1"/>
    <property type="match status" value="1"/>
</dbReference>
<evidence type="ECO:0000256" key="8">
    <source>
        <dbReference type="NCBIfam" id="TIGR03319"/>
    </source>
</evidence>
<dbReference type="GO" id="GO:0003723">
    <property type="term" value="F:RNA binding"/>
    <property type="evidence" value="ECO:0007669"/>
    <property type="project" value="UniProtKB-UniRule"/>
</dbReference>
<dbReference type="InterPro" id="IPR004088">
    <property type="entry name" value="KH_dom_type_1"/>
</dbReference>
<comment type="function">
    <text evidence="7">Endoribonuclease that initiates mRNA decay.</text>
</comment>
<dbReference type="InterPro" id="IPR003607">
    <property type="entry name" value="HD/PDEase_dom"/>
</dbReference>
<feature type="coiled-coil region" evidence="9">
    <location>
        <begin position="73"/>
        <end position="139"/>
    </location>
</feature>
<evidence type="ECO:0000256" key="6">
    <source>
        <dbReference type="ARBA" id="ARBA00073072"/>
    </source>
</evidence>
<dbReference type="GO" id="GO:0016787">
    <property type="term" value="F:hydrolase activity"/>
    <property type="evidence" value="ECO:0007669"/>
    <property type="project" value="UniProtKB-KW"/>
</dbReference>
<dbReference type="InterPro" id="IPR022711">
    <property type="entry name" value="RNase_Y_N"/>
</dbReference>
<dbReference type="InterPro" id="IPR006675">
    <property type="entry name" value="HDIG_dom"/>
</dbReference>
<evidence type="ECO:0000313" key="11">
    <source>
        <dbReference type="EMBL" id="MBC8570832.1"/>
    </source>
</evidence>
<keyword evidence="2 7" id="KW-0255">Endonuclease</keyword>
<evidence type="ECO:0000259" key="10">
    <source>
        <dbReference type="PROSITE" id="PS51831"/>
    </source>
</evidence>
<dbReference type="AlphaFoldDB" id="A0A926EBH2"/>
<proteinExistence type="inferred from homology"/>
<dbReference type="SMART" id="SM00322">
    <property type="entry name" value="KH"/>
    <property type="match status" value="1"/>
</dbReference>
<dbReference type="PROSITE" id="PS50084">
    <property type="entry name" value="KH_TYPE_1"/>
    <property type="match status" value="1"/>
</dbReference>
<dbReference type="Pfam" id="PF01966">
    <property type="entry name" value="HD"/>
    <property type="match status" value="1"/>
</dbReference>
<keyword evidence="7" id="KW-1133">Transmembrane helix</keyword>
<comment type="similarity">
    <text evidence="5 7">Belongs to the RNase Y family.</text>
</comment>
<dbReference type="Pfam" id="PF12072">
    <property type="entry name" value="RNase_Y_N"/>
    <property type="match status" value="1"/>
</dbReference>
<feature type="domain" description="HD" evidence="10">
    <location>
        <begin position="332"/>
        <end position="425"/>
    </location>
</feature>
<name>A0A926EBH2_9FIRM</name>
<protein>
    <recommendedName>
        <fullName evidence="6 7">Ribonuclease Y</fullName>
        <shortName evidence="7">RNase Y</shortName>
        <ecNumber evidence="7 8">3.1.-.-</ecNumber>
    </recommendedName>
</protein>
<reference evidence="11" key="1">
    <citation type="submission" date="2020-08" db="EMBL/GenBank/DDBJ databases">
        <title>Genome public.</title>
        <authorList>
            <person name="Liu C."/>
            <person name="Sun Q."/>
        </authorList>
    </citation>
    <scope>NUCLEOTIDE SEQUENCE</scope>
    <source>
        <strain evidence="11">NSJ-54</strain>
    </source>
</reference>
<evidence type="ECO:0000256" key="7">
    <source>
        <dbReference type="HAMAP-Rule" id="MF_00335"/>
    </source>
</evidence>
<keyword evidence="1 7" id="KW-0540">Nuclease</keyword>
<evidence type="ECO:0000313" key="12">
    <source>
        <dbReference type="Proteomes" id="UP000660861"/>
    </source>
</evidence>
<dbReference type="SUPFAM" id="SSF109604">
    <property type="entry name" value="HD-domain/PDEase-like"/>
    <property type="match status" value="1"/>
</dbReference>
<keyword evidence="9" id="KW-0175">Coiled coil</keyword>
<evidence type="ECO:0000256" key="1">
    <source>
        <dbReference type="ARBA" id="ARBA00022722"/>
    </source>
</evidence>
<keyword evidence="7" id="KW-0812">Transmembrane</keyword>
<dbReference type="Gene3D" id="1.10.3210.10">
    <property type="entry name" value="Hypothetical protein af1432"/>
    <property type="match status" value="1"/>
</dbReference>
<dbReference type="NCBIfam" id="TIGR00277">
    <property type="entry name" value="HDIG"/>
    <property type="match status" value="1"/>
</dbReference>
<evidence type="ECO:0000256" key="9">
    <source>
        <dbReference type="SAM" id="Coils"/>
    </source>
</evidence>
<dbReference type="InterPro" id="IPR004087">
    <property type="entry name" value="KH_dom"/>
</dbReference>
<dbReference type="CDD" id="cd00077">
    <property type="entry name" value="HDc"/>
    <property type="match status" value="1"/>
</dbReference>
<dbReference type="EC" id="3.1.-.-" evidence="7 8"/>
<dbReference type="SMART" id="SM00471">
    <property type="entry name" value="HDc"/>
    <property type="match status" value="1"/>
</dbReference>